<comment type="cofactor">
    <cofactor evidence="1 8">
        <name>Fe(3+)</name>
        <dbReference type="ChEBI" id="CHEBI:29034"/>
    </cofactor>
</comment>
<dbReference type="RefSeq" id="WP_015402914.1">
    <property type="nucleotide sequence ID" value="NC_020304.1"/>
</dbReference>
<evidence type="ECO:0000256" key="2">
    <source>
        <dbReference type="ARBA" id="ARBA00002360"/>
    </source>
</evidence>
<dbReference type="GO" id="GO:0005506">
    <property type="term" value="F:iron ion binding"/>
    <property type="evidence" value="ECO:0007669"/>
    <property type="project" value="UniProtKB-UniRule"/>
</dbReference>
<keyword evidence="6 8" id="KW-0249">Electron transport</keyword>
<dbReference type="HOGENOM" id="CLU_128747_3_2_7"/>
<evidence type="ECO:0000256" key="8">
    <source>
        <dbReference type="RuleBase" id="RU003820"/>
    </source>
</evidence>
<accession>M1PL57</accession>
<dbReference type="FunFam" id="2.20.28.10:FF:000001">
    <property type="entry name" value="Rubredoxin"/>
    <property type="match status" value="1"/>
</dbReference>
<dbReference type="eggNOG" id="COG1773">
    <property type="taxonomic scope" value="Bacteria"/>
</dbReference>
<dbReference type="InterPro" id="IPR024935">
    <property type="entry name" value="Rubredoxin_dom"/>
</dbReference>
<dbReference type="PROSITE" id="PS00202">
    <property type="entry name" value="RUBREDOXIN"/>
    <property type="match status" value="1"/>
</dbReference>
<evidence type="ECO:0000256" key="4">
    <source>
        <dbReference type="ARBA" id="ARBA00022448"/>
    </source>
</evidence>
<evidence type="ECO:0000256" key="6">
    <source>
        <dbReference type="ARBA" id="ARBA00022982"/>
    </source>
</evidence>
<protein>
    <recommendedName>
        <fullName evidence="8">Rubredoxin</fullName>
    </recommendedName>
</protein>
<dbReference type="PANTHER" id="PTHR47627">
    <property type="entry name" value="RUBREDOXIN"/>
    <property type="match status" value="1"/>
</dbReference>
<name>M1PL57_DESSD</name>
<dbReference type="InterPro" id="IPR024934">
    <property type="entry name" value="Rubredoxin-like_dom"/>
</dbReference>
<evidence type="ECO:0000313" key="11">
    <source>
        <dbReference type="Proteomes" id="UP000011721"/>
    </source>
</evidence>
<proteinExistence type="inferred from homology"/>
<dbReference type="EMBL" id="CP003985">
    <property type="protein sequence ID" value="AGF77216.1"/>
    <property type="molecule type" value="Genomic_DNA"/>
</dbReference>
<keyword evidence="4" id="KW-0813">Transport</keyword>
<dbReference type="OrthoDB" id="9802447at2"/>
<evidence type="ECO:0000256" key="7">
    <source>
        <dbReference type="ARBA" id="ARBA00023004"/>
    </source>
</evidence>
<evidence type="ECO:0000256" key="3">
    <source>
        <dbReference type="ARBA" id="ARBA00005337"/>
    </source>
</evidence>
<dbReference type="PROSITE" id="PS50903">
    <property type="entry name" value="RUBREDOXIN_LIKE"/>
    <property type="match status" value="1"/>
</dbReference>
<dbReference type="AlphaFoldDB" id="M1PL57"/>
<evidence type="ECO:0000313" key="10">
    <source>
        <dbReference type="EMBL" id="AGF77216.1"/>
    </source>
</evidence>
<evidence type="ECO:0000256" key="1">
    <source>
        <dbReference type="ARBA" id="ARBA00001965"/>
    </source>
</evidence>
<dbReference type="PANTHER" id="PTHR47627:SF1">
    <property type="entry name" value="RUBREDOXIN-1-RELATED"/>
    <property type="match status" value="1"/>
</dbReference>
<comment type="function">
    <text evidence="2">Rubredoxin is a small nonheme, iron protein lacking acid-labile sulfide. Its single Fe, chelated to 4 Cys, functions as an electron acceptor and may also stabilize the conformation of the molecule.</text>
</comment>
<dbReference type="PATRIC" id="fig|1167006.5.peg.730"/>
<feature type="domain" description="Rubredoxin-like" evidence="9">
    <location>
        <begin position="15"/>
        <end position="58"/>
    </location>
</feature>
<dbReference type="Proteomes" id="UP000011721">
    <property type="component" value="Chromosome"/>
</dbReference>
<keyword evidence="7 8" id="KW-0408">Iron</keyword>
<dbReference type="GO" id="GO:0009055">
    <property type="term" value="F:electron transfer activity"/>
    <property type="evidence" value="ECO:0007669"/>
    <property type="project" value="TreeGrafter"/>
</dbReference>
<gene>
    <name evidence="10" type="ordered locus">UWK_00635</name>
</gene>
<evidence type="ECO:0000256" key="5">
    <source>
        <dbReference type="ARBA" id="ARBA00022723"/>
    </source>
</evidence>
<dbReference type="SUPFAM" id="SSF57802">
    <property type="entry name" value="Rubredoxin-like"/>
    <property type="match status" value="1"/>
</dbReference>
<organism evidence="10 11">
    <name type="scientific">Desulfocapsa sulfexigens (strain DSM 10523 / SB164P1)</name>
    <dbReference type="NCBI Taxonomy" id="1167006"/>
    <lineage>
        <taxon>Bacteria</taxon>
        <taxon>Pseudomonadati</taxon>
        <taxon>Thermodesulfobacteriota</taxon>
        <taxon>Desulfobulbia</taxon>
        <taxon>Desulfobulbales</taxon>
        <taxon>Desulfocapsaceae</taxon>
        <taxon>Desulfocapsa</taxon>
    </lineage>
</organism>
<dbReference type="InterPro" id="IPR050526">
    <property type="entry name" value="Rubredoxin_ET"/>
</dbReference>
<keyword evidence="5 8" id="KW-0479">Metal-binding</keyword>
<evidence type="ECO:0000259" key="9">
    <source>
        <dbReference type="PROSITE" id="PS50903"/>
    </source>
</evidence>
<keyword evidence="11" id="KW-1185">Reference proteome</keyword>
<reference evidence="11" key="1">
    <citation type="journal article" date="2013" name="Stand. Genomic Sci.">
        <title>Complete genome sequence of Desulfocapsa sulfexigens, a marine deltaproteobacterium specialized in disproportionating inorganic sulfur compounds.</title>
        <authorList>
            <person name="Finster K.W."/>
            <person name="Kjeldsen K.U."/>
            <person name="Kube M."/>
            <person name="Reinhardt R."/>
            <person name="Mussmann M."/>
            <person name="Amann R."/>
            <person name="Schreiber L."/>
        </authorList>
    </citation>
    <scope>NUCLEOTIDE SEQUENCE [LARGE SCALE GENOMIC DNA]</scope>
    <source>
        <strain evidence="11">DSM 10523 / SB164P1</strain>
    </source>
</reference>
<dbReference type="CDD" id="cd00730">
    <property type="entry name" value="rubredoxin"/>
    <property type="match status" value="1"/>
</dbReference>
<sequence length="69" mass="7641">MSRPEEMYQCQTVDCGYVYDPARGDKRRKISPGTSFDDLPEDWHCPSCGAGKKMFRPLAGPGSVVAEQS</sequence>
<dbReference type="PRINTS" id="PR00163">
    <property type="entry name" value="RUBREDOXIN"/>
</dbReference>
<comment type="similarity">
    <text evidence="3 8">Belongs to the rubredoxin family.</text>
</comment>
<dbReference type="Pfam" id="PF00301">
    <property type="entry name" value="Rubredoxin"/>
    <property type="match status" value="1"/>
</dbReference>
<dbReference type="KEGG" id="dsf:UWK_00635"/>
<dbReference type="Gene3D" id="2.20.28.10">
    <property type="match status" value="1"/>
</dbReference>
<dbReference type="GO" id="GO:0043448">
    <property type="term" value="P:alkane catabolic process"/>
    <property type="evidence" value="ECO:0007669"/>
    <property type="project" value="TreeGrafter"/>
</dbReference>
<dbReference type="InterPro" id="IPR018527">
    <property type="entry name" value="Rubredoxin_Fe_BS"/>
</dbReference>
<dbReference type="STRING" id="1167006.UWK_00635"/>